<dbReference type="Proteomes" id="UP001189429">
    <property type="component" value="Unassembled WGS sequence"/>
</dbReference>
<name>A0ABN9PX50_9DINO</name>
<feature type="region of interest" description="Disordered" evidence="2">
    <location>
        <begin position="1"/>
        <end position="73"/>
    </location>
</feature>
<keyword evidence="4" id="KW-1185">Reference proteome</keyword>
<sequence length="262" mass="28706">GPAPAGLPAVACGRDGGRSAGPGRAAAARRQLRSLGRARASAKPRGSHDGDAARAPATEEQLREDLAGRNGRWRQRRAVDGLALLEAQKAADAEEDRRREQRREARRAEREEWSQQCRETERVWMEAKMREHEAERDRRARQEAELERERQRAEALESRRRFLRMPRPCSACAGTGKCQECRGAGATTATYLSSTVSDDGGGHFHGRTIHGCQACGGTRSAEAVMSRLSSDCQSGSGRCTRCWGEGCTRLSESEVEAAMQAS</sequence>
<gene>
    <name evidence="3" type="ORF">PCOR1329_LOCUS5872</name>
</gene>
<evidence type="ECO:0000256" key="1">
    <source>
        <dbReference type="SAM" id="Coils"/>
    </source>
</evidence>
<organism evidence="3 4">
    <name type="scientific">Prorocentrum cordatum</name>
    <dbReference type="NCBI Taxonomy" id="2364126"/>
    <lineage>
        <taxon>Eukaryota</taxon>
        <taxon>Sar</taxon>
        <taxon>Alveolata</taxon>
        <taxon>Dinophyceae</taxon>
        <taxon>Prorocentrales</taxon>
        <taxon>Prorocentraceae</taxon>
        <taxon>Prorocentrum</taxon>
    </lineage>
</organism>
<dbReference type="EMBL" id="CAUYUJ010001558">
    <property type="protein sequence ID" value="CAK0796498.1"/>
    <property type="molecule type" value="Genomic_DNA"/>
</dbReference>
<protein>
    <submittedName>
        <fullName evidence="3">Uncharacterized protein</fullName>
    </submittedName>
</protein>
<feature type="compositionally biased region" description="Low complexity" evidence="2">
    <location>
        <begin position="21"/>
        <end position="41"/>
    </location>
</feature>
<feature type="coiled-coil region" evidence="1">
    <location>
        <begin position="84"/>
        <end position="161"/>
    </location>
</feature>
<keyword evidence="1" id="KW-0175">Coiled coil</keyword>
<accession>A0ABN9PX50</accession>
<reference evidence="3" key="1">
    <citation type="submission" date="2023-10" db="EMBL/GenBank/DDBJ databases">
        <authorList>
            <person name="Chen Y."/>
            <person name="Shah S."/>
            <person name="Dougan E. K."/>
            <person name="Thang M."/>
            <person name="Chan C."/>
        </authorList>
    </citation>
    <scope>NUCLEOTIDE SEQUENCE [LARGE SCALE GENOMIC DNA]</scope>
</reference>
<proteinExistence type="predicted"/>
<evidence type="ECO:0000313" key="4">
    <source>
        <dbReference type="Proteomes" id="UP001189429"/>
    </source>
</evidence>
<evidence type="ECO:0000256" key="2">
    <source>
        <dbReference type="SAM" id="MobiDB-lite"/>
    </source>
</evidence>
<comment type="caution">
    <text evidence="3">The sequence shown here is derived from an EMBL/GenBank/DDBJ whole genome shotgun (WGS) entry which is preliminary data.</text>
</comment>
<evidence type="ECO:0000313" key="3">
    <source>
        <dbReference type="EMBL" id="CAK0796498.1"/>
    </source>
</evidence>
<feature type="non-terminal residue" evidence="3">
    <location>
        <position position="1"/>
    </location>
</feature>